<accession>D1BRE0</accession>
<sequence>MWTPTTVLSGCASALGDAGEAFTVFAQGQTIHVVQSVLNTSRIPVVLTGGGGDALSVVFETELDSPGSVDDWTGTEDTLSRVAVPPGREAIAHVTWPADAFQGSSGVTYGIHVVPITVSALGVSRAVKVPLQGTVLVMPSVEAGTDAFRDQLASVCGP</sequence>
<proteinExistence type="predicted"/>
<reference evidence="1 2" key="2">
    <citation type="journal article" date="2010" name="Stand. Genomic Sci.">
        <title>Complete genome sequence of Xylanimonas cellulosilytica type strain (XIL07).</title>
        <authorList>
            <person name="Foster B."/>
            <person name="Pukall R."/>
            <person name="Abt B."/>
            <person name="Nolan M."/>
            <person name="Glavina Del Rio T."/>
            <person name="Chen F."/>
            <person name="Lucas S."/>
            <person name="Tice H."/>
            <person name="Pitluck S."/>
            <person name="Cheng J.-F."/>
            <person name="Chertkov O."/>
            <person name="Brettin T."/>
            <person name="Han C."/>
            <person name="Detter J.C."/>
            <person name="Bruce D."/>
            <person name="Goodwin L."/>
            <person name="Ivanova N."/>
            <person name="Mavromatis K."/>
            <person name="Pati A."/>
            <person name="Mikhailova N."/>
            <person name="Chen A."/>
            <person name="Palaniappan K."/>
            <person name="Land M."/>
            <person name="Hauser L."/>
            <person name="Chang Y.-J."/>
            <person name="Jeffries C.D."/>
            <person name="Chain P."/>
            <person name="Rohde M."/>
            <person name="Goeker M."/>
            <person name="Bristow J."/>
            <person name="Eisen J.A."/>
            <person name="Markowitz V."/>
            <person name="Hugenholtz P."/>
            <person name="Kyrpides N.C."/>
            <person name="Klenk H.-P."/>
            <person name="Lapidus A."/>
        </authorList>
    </citation>
    <scope>NUCLEOTIDE SEQUENCE [LARGE SCALE GENOMIC DNA]</scope>
    <source>
        <strain evidence="2">DSM 15894 / CECT 5975 / LMG 20990 / XIL07</strain>
    </source>
</reference>
<dbReference type="HOGENOM" id="CLU_1668742_0_0_11"/>
<dbReference type="AlphaFoldDB" id="D1BRE0"/>
<evidence type="ECO:0000313" key="2">
    <source>
        <dbReference type="Proteomes" id="UP000002255"/>
    </source>
</evidence>
<protein>
    <submittedName>
        <fullName evidence="1">Uncharacterized protein</fullName>
    </submittedName>
</protein>
<reference evidence="2" key="1">
    <citation type="submission" date="2009-11" db="EMBL/GenBank/DDBJ databases">
        <title>The complete chromosome of Xylanimonas cellulosilytica DSM 15894.</title>
        <authorList>
            <consortium name="US DOE Joint Genome Institute (JGI-PGF)"/>
            <person name="Lucas S."/>
            <person name="Copeland A."/>
            <person name="Lapidus A."/>
            <person name="Glavina del Rio T."/>
            <person name="Dalin E."/>
            <person name="Tice H."/>
            <person name="Bruce D."/>
            <person name="Goodwin L."/>
            <person name="Pitluck S."/>
            <person name="Kyrpides N."/>
            <person name="Mavromatis K."/>
            <person name="Ivanova N."/>
            <person name="Mikhailova N."/>
            <person name="Foster B."/>
            <person name="Clum A."/>
            <person name="Brettin T."/>
            <person name="Detter J.C."/>
            <person name="Han C."/>
            <person name="Larimer F."/>
            <person name="Land M."/>
            <person name="Hauser L."/>
            <person name="Markowitz V."/>
            <person name="Cheng J.F."/>
            <person name="Hugenholtz P."/>
            <person name="Woyke T."/>
            <person name="Wu D."/>
            <person name="Gehrich-Schroeter G."/>
            <person name="Schneider S."/>
            <person name="Pukall S.R."/>
            <person name="Klenk H.P."/>
            <person name="Eisen J.A."/>
        </authorList>
    </citation>
    <scope>NUCLEOTIDE SEQUENCE [LARGE SCALE GENOMIC DNA]</scope>
    <source>
        <strain evidence="2">DSM 15894 / CECT 5975 / LMG 20990 / XIL07</strain>
    </source>
</reference>
<dbReference type="KEGG" id="xce:Xcel_1364"/>
<dbReference type="EMBL" id="CP001821">
    <property type="protein sequence ID" value="ACZ30395.1"/>
    <property type="molecule type" value="Genomic_DNA"/>
</dbReference>
<organism evidence="1 2">
    <name type="scientific">Xylanimonas cellulosilytica (strain DSM 15894 / JCM 12276 / CECT 5975 / KCTC 9989 / LMG 20990 / NBRC 107835 / XIL07)</name>
    <dbReference type="NCBI Taxonomy" id="446471"/>
    <lineage>
        <taxon>Bacteria</taxon>
        <taxon>Bacillati</taxon>
        <taxon>Actinomycetota</taxon>
        <taxon>Actinomycetes</taxon>
        <taxon>Micrococcales</taxon>
        <taxon>Promicromonosporaceae</taxon>
        <taxon>Xylanimonas</taxon>
    </lineage>
</organism>
<evidence type="ECO:0000313" key="1">
    <source>
        <dbReference type="EMBL" id="ACZ30395.1"/>
    </source>
</evidence>
<gene>
    <name evidence="1" type="ordered locus">Xcel_1364</name>
</gene>
<dbReference type="Proteomes" id="UP000002255">
    <property type="component" value="Chromosome"/>
</dbReference>
<name>D1BRE0_XYLCX</name>
<keyword evidence="2" id="KW-1185">Reference proteome</keyword>